<evidence type="ECO:0000256" key="3">
    <source>
        <dbReference type="ARBA" id="ARBA00022821"/>
    </source>
</evidence>
<dbReference type="InterPro" id="IPR038005">
    <property type="entry name" value="RX-like_CC"/>
</dbReference>
<evidence type="ECO:0000313" key="8">
    <source>
        <dbReference type="Proteomes" id="UP000501690"/>
    </source>
</evidence>
<dbReference type="InterPro" id="IPR032675">
    <property type="entry name" value="LRR_dom_sf"/>
</dbReference>
<dbReference type="GO" id="GO:0006952">
    <property type="term" value="P:defense response"/>
    <property type="evidence" value="ECO:0007669"/>
    <property type="project" value="UniProtKB-KW"/>
</dbReference>
<evidence type="ECO:0000259" key="5">
    <source>
        <dbReference type="Pfam" id="PF18052"/>
    </source>
</evidence>
<dbReference type="Pfam" id="PF23598">
    <property type="entry name" value="LRR_14"/>
    <property type="match status" value="1"/>
</dbReference>
<organism evidence="7 8">
    <name type="scientific">Vigna unguiculata</name>
    <name type="common">Cowpea</name>
    <dbReference type="NCBI Taxonomy" id="3917"/>
    <lineage>
        <taxon>Eukaryota</taxon>
        <taxon>Viridiplantae</taxon>
        <taxon>Streptophyta</taxon>
        <taxon>Embryophyta</taxon>
        <taxon>Tracheophyta</taxon>
        <taxon>Spermatophyta</taxon>
        <taxon>Magnoliopsida</taxon>
        <taxon>eudicotyledons</taxon>
        <taxon>Gunneridae</taxon>
        <taxon>Pentapetalae</taxon>
        <taxon>rosids</taxon>
        <taxon>fabids</taxon>
        <taxon>Fabales</taxon>
        <taxon>Fabaceae</taxon>
        <taxon>Papilionoideae</taxon>
        <taxon>50 kb inversion clade</taxon>
        <taxon>NPAAA clade</taxon>
        <taxon>indigoferoid/millettioid clade</taxon>
        <taxon>Phaseoleae</taxon>
        <taxon>Vigna</taxon>
    </lineage>
</organism>
<dbReference type="CDD" id="cd14798">
    <property type="entry name" value="RX-CC_like"/>
    <property type="match status" value="1"/>
</dbReference>
<dbReference type="GO" id="GO:0005524">
    <property type="term" value="F:ATP binding"/>
    <property type="evidence" value="ECO:0007669"/>
    <property type="project" value="UniProtKB-KW"/>
</dbReference>
<dbReference type="Gene3D" id="3.80.10.10">
    <property type="entry name" value="Ribonuclease Inhibitor"/>
    <property type="match status" value="2"/>
</dbReference>
<feature type="domain" description="Disease resistance N-terminal" evidence="5">
    <location>
        <begin position="11"/>
        <end position="98"/>
    </location>
</feature>
<gene>
    <name evidence="7" type="ORF">DEO72_LG6g1519</name>
</gene>
<evidence type="ECO:0000256" key="2">
    <source>
        <dbReference type="ARBA" id="ARBA00022741"/>
    </source>
</evidence>
<dbReference type="EMBL" id="CP039350">
    <property type="protein sequence ID" value="QCD96809.1"/>
    <property type="molecule type" value="Genomic_DNA"/>
</dbReference>
<dbReference type="InterPro" id="IPR041118">
    <property type="entry name" value="Rx_N"/>
</dbReference>
<name>A0A4D6M5Z1_VIGUN</name>
<protein>
    <submittedName>
        <fullName evidence="7">Disease resistance protein RPM1</fullName>
    </submittedName>
</protein>
<keyword evidence="4" id="KW-0067">ATP-binding</keyword>
<dbReference type="Pfam" id="PF18052">
    <property type="entry name" value="Rx_N"/>
    <property type="match status" value="1"/>
</dbReference>
<dbReference type="Pfam" id="PF00560">
    <property type="entry name" value="LRR_1"/>
    <property type="match status" value="1"/>
</dbReference>
<dbReference type="PANTHER" id="PTHR36766:SF61">
    <property type="entry name" value="NB-ARC DOMAIN DISEASE RESISTANCE PROTEIN"/>
    <property type="match status" value="1"/>
</dbReference>
<dbReference type="AlphaFoldDB" id="A0A4D6M5Z1"/>
<evidence type="ECO:0000256" key="4">
    <source>
        <dbReference type="ARBA" id="ARBA00022840"/>
    </source>
</evidence>
<accession>A0A4D6M5Z1</accession>
<evidence type="ECO:0000256" key="1">
    <source>
        <dbReference type="ARBA" id="ARBA00022737"/>
    </source>
</evidence>
<dbReference type="Proteomes" id="UP000501690">
    <property type="component" value="Linkage Group LG6"/>
</dbReference>
<keyword evidence="3" id="KW-0611">Plant defense</keyword>
<sequence>MAESFLFTIAESLIEKLASHVFQEASRVVGLYDDLQELTKNLSLVKAVLLDAEQKQERNHELREWLTHLKTVFSDAEDVLDEFECQTLRNKVVKVHGSTKDKVSHFFSTSNPLLFRCKMGQQIKDISKRLDKVAADRHKFSLQIIDVDTRVVHPRDMTHSRCLYVNSNIQNIPDNVRHLSFAESSLFNNLVTKKSAALRTVLFPNGAAAANCEALLNTCLPKFKCLRVLDLRGAKFETLPRNIVKLKHLRYLDIGENANIKRLPDSVCKLQSLQVLLLAKCIELEALPKGLRKLISLRCLEFSIKQTVLPMNEIANLGSLEMLNIESCHNVESIFGGVKFPILNTLCVEDCQSLKSLLLDGQNFPQLETLMVANCGNLDLEVWKGHHEEESSKLKLKLLLFFNLSQLVALPKWLQKAANSLQCLTVSNCHNFEILPDWLTTLTHLETLHLSYCPNLVSLPDNIHHLTVLESLIIVGCPYLCKNYEPHVGEFWPKISHIKNVVIKKPEEPEKN</sequence>
<keyword evidence="1" id="KW-0677">Repeat</keyword>
<dbReference type="Gene3D" id="1.20.5.4130">
    <property type="match status" value="1"/>
</dbReference>
<dbReference type="SUPFAM" id="SSF52058">
    <property type="entry name" value="L domain-like"/>
    <property type="match status" value="1"/>
</dbReference>
<dbReference type="InterPro" id="IPR055414">
    <property type="entry name" value="LRR_R13L4/SHOC2-like"/>
</dbReference>
<evidence type="ECO:0000313" key="7">
    <source>
        <dbReference type="EMBL" id="QCD96809.1"/>
    </source>
</evidence>
<keyword evidence="8" id="KW-1185">Reference proteome</keyword>
<reference evidence="7 8" key="1">
    <citation type="submission" date="2019-04" db="EMBL/GenBank/DDBJ databases">
        <title>An improved genome assembly and genetic linkage map for asparagus bean, Vigna unguiculata ssp. sesquipedialis.</title>
        <authorList>
            <person name="Xia Q."/>
            <person name="Zhang R."/>
            <person name="Dong Y."/>
        </authorList>
    </citation>
    <scope>NUCLEOTIDE SEQUENCE [LARGE SCALE GENOMIC DNA]</scope>
    <source>
        <tissue evidence="7">Leaf</tissue>
    </source>
</reference>
<evidence type="ECO:0000259" key="6">
    <source>
        <dbReference type="Pfam" id="PF23598"/>
    </source>
</evidence>
<keyword evidence="2" id="KW-0547">Nucleotide-binding</keyword>
<proteinExistence type="predicted"/>
<dbReference type="PANTHER" id="PTHR36766">
    <property type="entry name" value="PLANT BROAD-SPECTRUM MILDEW RESISTANCE PROTEIN RPW8"/>
    <property type="match status" value="1"/>
</dbReference>
<feature type="domain" description="Disease resistance R13L4/SHOC-2-like LRR" evidence="6">
    <location>
        <begin position="213"/>
        <end position="426"/>
    </location>
</feature>
<dbReference type="InterPro" id="IPR001611">
    <property type="entry name" value="Leu-rich_rpt"/>
</dbReference>